<dbReference type="Proteomes" id="UP000276133">
    <property type="component" value="Unassembled WGS sequence"/>
</dbReference>
<evidence type="ECO:0000313" key="1">
    <source>
        <dbReference type="EMBL" id="RMZ93237.1"/>
    </source>
</evidence>
<gene>
    <name evidence="1" type="ORF">BpHYR1_039131</name>
</gene>
<evidence type="ECO:0000313" key="2">
    <source>
        <dbReference type="Proteomes" id="UP000276133"/>
    </source>
</evidence>
<name>A0A3M7P386_BRAPC</name>
<dbReference type="EMBL" id="REGN01013974">
    <property type="protein sequence ID" value="RMZ93237.1"/>
    <property type="molecule type" value="Genomic_DNA"/>
</dbReference>
<organism evidence="1 2">
    <name type="scientific">Brachionus plicatilis</name>
    <name type="common">Marine rotifer</name>
    <name type="synonym">Brachionus muelleri</name>
    <dbReference type="NCBI Taxonomy" id="10195"/>
    <lineage>
        <taxon>Eukaryota</taxon>
        <taxon>Metazoa</taxon>
        <taxon>Spiralia</taxon>
        <taxon>Gnathifera</taxon>
        <taxon>Rotifera</taxon>
        <taxon>Eurotatoria</taxon>
        <taxon>Monogononta</taxon>
        <taxon>Pseudotrocha</taxon>
        <taxon>Ploima</taxon>
        <taxon>Brachionidae</taxon>
        <taxon>Brachionus</taxon>
    </lineage>
</organism>
<keyword evidence="2" id="KW-1185">Reference proteome</keyword>
<comment type="caution">
    <text evidence="1">The sequence shown here is derived from an EMBL/GenBank/DDBJ whole genome shotgun (WGS) entry which is preliminary data.</text>
</comment>
<proteinExistence type="predicted"/>
<dbReference type="AlphaFoldDB" id="A0A3M7P386"/>
<dbReference type="OrthoDB" id="10472463at2759"/>
<accession>A0A3M7P386</accession>
<reference evidence="1 2" key="1">
    <citation type="journal article" date="2018" name="Sci. Rep.">
        <title>Genomic signatures of local adaptation to the degree of environmental predictability in rotifers.</title>
        <authorList>
            <person name="Franch-Gras L."/>
            <person name="Hahn C."/>
            <person name="Garcia-Roger E.M."/>
            <person name="Carmona M.J."/>
            <person name="Serra M."/>
            <person name="Gomez A."/>
        </authorList>
    </citation>
    <scope>NUCLEOTIDE SEQUENCE [LARGE SCALE GENOMIC DNA]</scope>
    <source>
        <strain evidence="1">HYR1</strain>
    </source>
</reference>
<protein>
    <submittedName>
        <fullName evidence="1">Uncharacterized protein</fullName>
    </submittedName>
</protein>
<sequence>MKTENNEKLNYNQAPLNSWFRQQGGKTSSDLTGPPIKYSHDLILPSIKTCINQGKEIDFSIQNKRVVFSSSEYSIKVPKLERECKTPQQSNYYQKCIDDVYNCNKPDKMNLKIPRELTYVRSIPNIKYITVCSGKTFKNVWQLIRLKPENASNNQMSFKSIIFMHLRSLKQKHFLSQTTKLIKI</sequence>